<dbReference type="PATRIC" id="fig|1469144.10.peg.2974"/>
<evidence type="ECO:0000313" key="6">
    <source>
        <dbReference type="Proteomes" id="UP000070598"/>
    </source>
</evidence>
<keyword evidence="5" id="KW-1185">Reference proteome</keyword>
<evidence type="ECO:0000313" key="2">
    <source>
        <dbReference type="EMBL" id="KWX00240.1"/>
    </source>
</evidence>
<reference evidence="3" key="3">
    <citation type="submission" date="2015-04" db="EMBL/GenBank/DDBJ databases">
        <title>Physiological reanalysis, assessment of diazotrophy, and genome sequences of multiple isolates of Streptomyces thermoautotrophicus.</title>
        <authorList>
            <person name="MacKellar D.C."/>
            <person name="Lieber L."/>
            <person name="Norman J."/>
            <person name="Bolger A."/>
            <person name="Tobin C."/>
            <person name="Murray J.W."/>
            <person name="Woodward J."/>
            <person name="Friesen M."/>
            <person name="Prell J."/>
        </authorList>
    </citation>
    <scope>NUCLEOTIDE SEQUENCE [LARGE SCALE GENOMIC DNA]</scope>
    <source>
        <strain evidence="3">H1</strain>
    </source>
</reference>
<evidence type="ECO:0000256" key="1">
    <source>
        <dbReference type="SAM" id="MobiDB-lite"/>
    </source>
</evidence>
<dbReference type="Proteomes" id="UP000070188">
    <property type="component" value="Unassembled WGS sequence"/>
</dbReference>
<name>A0A132NFM6_9ACTN</name>
<dbReference type="InterPro" id="IPR026496">
    <property type="entry name" value="GRASP_targ"/>
</dbReference>
<protein>
    <recommendedName>
        <fullName evidence="8">ATP-grasp-modified RiPP</fullName>
    </recommendedName>
</protein>
<dbReference type="Proteomes" id="UP000070659">
    <property type="component" value="Unassembled WGS sequence"/>
</dbReference>
<reference evidence="4 7" key="1">
    <citation type="submission" date="2015-02" db="EMBL/GenBank/DDBJ databases">
        <title>Physiological reanalysis, assessment of diazotrophy, and genome sequences of multiple isolates of Streptomyces thermoautotrophicus.</title>
        <authorList>
            <person name="MacKellar D.C."/>
            <person name="Lieber L."/>
            <person name="Norman J."/>
            <person name="Bolger A."/>
            <person name="Tobin C."/>
            <person name="Murray J.W."/>
            <person name="Prell J."/>
        </authorList>
    </citation>
    <scope>NUCLEOTIDE SEQUENCE [LARGE SCALE GENOMIC DNA]</scope>
    <source>
        <strain evidence="4 7">UBT1</strain>
    </source>
</reference>
<evidence type="ECO:0000313" key="4">
    <source>
        <dbReference type="EMBL" id="KWX08757.1"/>
    </source>
</evidence>
<evidence type="ECO:0000313" key="3">
    <source>
        <dbReference type="EMBL" id="KWX01718.1"/>
    </source>
</evidence>
<accession>A0A132NFM6</accession>
<organism evidence="4 6">
    <name type="scientific">Carbonactinospora thermoautotrophica</name>
    <dbReference type="NCBI Taxonomy" id="1469144"/>
    <lineage>
        <taxon>Bacteria</taxon>
        <taxon>Bacillati</taxon>
        <taxon>Actinomycetota</taxon>
        <taxon>Actinomycetes</taxon>
        <taxon>Kitasatosporales</taxon>
        <taxon>Carbonactinosporaceae</taxon>
        <taxon>Carbonactinospora</taxon>
    </lineage>
</organism>
<evidence type="ECO:0000313" key="7">
    <source>
        <dbReference type="Proteomes" id="UP000070659"/>
    </source>
</evidence>
<evidence type="ECO:0008006" key="8">
    <source>
        <dbReference type="Google" id="ProtNLM"/>
    </source>
</evidence>
<dbReference type="EMBL" id="LAXD01000001">
    <property type="protein sequence ID" value="KWX01718.1"/>
    <property type="molecule type" value="Genomic_DNA"/>
</dbReference>
<dbReference type="OrthoDB" id="5195948at2"/>
<reference evidence="5" key="4">
    <citation type="submission" date="2015-04" db="EMBL/GenBank/DDBJ databases">
        <title>Physiological reanalysis, assessment of diazotrophy, and genome sequences of multiple isolates of Streptomyces thermoautotrophicus.</title>
        <authorList>
            <person name="MacKellar D.C."/>
            <person name="Lieber L."/>
            <person name="Norman J."/>
            <person name="Bolger A."/>
            <person name="Tobin C."/>
            <person name="Murray J.W."/>
            <person name="Chang R."/>
            <person name="Ford T."/>
            <person name="Nguyen P.Q."/>
            <person name="Woodward J."/>
            <person name="Permingeat H."/>
            <person name="Joshi N.S."/>
            <person name="Silver P.A."/>
            <person name="Usadel B."/>
            <person name="Rutherford A.W."/>
            <person name="Friesen M."/>
            <person name="Prell J."/>
        </authorList>
    </citation>
    <scope>NUCLEOTIDE SEQUENCE [LARGE SCALE GENOMIC DNA]</scope>
    <source>
        <strain evidence="5">H1</strain>
    </source>
</reference>
<sequence length="70" mass="7632">MQVAEQKIPYGMRFLAQPRTIEQDTTGVTYSPELQIAVGADGNPWSTIVGGDTSTSTNLDSRNDEGTDLW</sequence>
<dbReference type="NCBIfam" id="TIGR04186">
    <property type="entry name" value="GRASP_targ"/>
    <property type="match status" value="1"/>
</dbReference>
<comment type="caution">
    <text evidence="4">The sequence shown here is derived from an EMBL/GenBank/DDBJ whole genome shotgun (WGS) entry which is preliminary data.</text>
</comment>
<reference evidence="6" key="2">
    <citation type="submission" date="2015-02" db="EMBL/GenBank/DDBJ databases">
        <title>Physiological reanalysis, assessment of diazotrophy, and genome sequences of multiple isolates of Streptomyces thermoautotrophicus.</title>
        <authorList>
            <person name="MacKellar D.C."/>
            <person name="Lieber L."/>
            <person name="Norman J."/>
            <person name="Bolger A."/>
            <person name="Tobin C."/>
            <person name="Murray J.W."/>
            <person name="Friesen M."/>
            <person name="Prell J."/>
        </authorList>
    </citation>
    <scope>NUCLEOTIDE SEQUENCE [LARGE SCALE GENOMIC DNA]</scope>
    <source>
        <strain evidence="6">UBT1</strain>
    </source>
</reference>
<dbReference type="EMBL" id="JYIJ01000018">
    <property type="protein sequence ID" value="KWX00240.1"/>
    <property type="molecule type" value="Genomic_DNA"/>
</dbReference>
<dbReference type="AlphaFoldDB" id="A0A132NFM6"/>
<feature type="region of interest" description="Disordered" evidence="1">
    <location>
        <begin position="47"/>
        <end position="70"/>
    </location>
</feature>
<dbReference type="Proteomes" id="UP000070598">
    <property type="component" value="Unassembled WGS sequence"/>
</dbReference>
<evidence type="ECO:0000313" key="5">
    <source>
        <dbReference type="Proteomes" id="UP000070188"/>
    </source>
</evidence>
<dbReference type="EMBL" id="JYIK01000942">
    <property type="protein sequence ID" value="KWX08757.1"/>
    <property type="molecule type" value="Genomic_DNA"/>
</dbReference>
<feature type="compositionally biased region" description="Basic and acidic residues" evidence="1">
    <location>
        <begin position="61"/>
        <end position="70"/>
    </location>
</feature>
<proteinExistence type="predicted"/>
<dbReference type="RefSeq" id="WP_066888371.1">
    <property type="nucleotide sequence ID" value="NZ_CP171739.1"/>
</dbReference>
<gene>
    <name evidence="3" type="ORF">LI90_2750</name>
    <name evidence="2" type="ORF">TH66_15370</name>
    <name evidence="4" type="ORF">TR74_13540</name>
</gene>